<dbReference type="Pfam" id="PF00353">
    <property type="entry name" value="HemolysinCabind"/>
    <property type="match status" value="5"/>
</dbReference>
<feature type="compositionally biased region" description="Polar residues" evidence="19">
    <location>
        <begin position="668"/>
        <end position="678"/>
    </location>
</feature>
<dbReference type="PANTHER" id="PTHR38340">
    <property type="entry name" value="S-LAYER PROTEIN"/>
    <property type="match status" value="1"/>
</dbReference>
<keyword evidence="16" id="KW-0843">Virulence</keyword>
<keyword evidence="5" id="KW-0964">Secreted</keyword>
<keyword evidence="8" id="KW-0808">Transferase</keyword>
<dbReference type="SUPFAM" id="SSF51120">
    <property type="entry name" value="beta-Roll"/>
    <property type="match status" value="5"/>
</dbReference>
<evidence type="ECO:0000256" key="7">
    <source>
        <dbReference type="ARBA" id="ARBA00022670"/>
    </source>
</evidence>
<evidence type="ECO:0000256" key="6">
    <source>
        <dbReference type="ARBA" id="ARBA00022656"/>
    </source>
</evidence>
<gene>
    <name evidence="22" type="ORF">EPR50_G00056950</name>
</gene>
<keyword evidence="20" id="KW-0732">Signal</keyword>
<keyword evidence="13" id="KW-0068">Autocatalytic cleavage</keyword>
<evidence type="ECO:0000256" key="1">
    <source>
        <dbReference type="ARBA" id="ARBA00001946"/>
    </source>
</evidence>
<dbReference type="Pfam" id="PF11713">
    <property type="entry name" value="Peptidase_C80"/>
    <property type="match status" value="1"/>
</dbReference>
<evidence type="ECO:0000256" key="14">
    <source>
        <dbReference type="ARBA" id="ARBA00022842"/>
    </source>
</evidence>
<protein>
    <recommendedName>
        <fullName evidence="21">Peptidase C80 domain-containing protein</fullName>
    </recommendedName>
</protein>
<keyword evidence="10" id="KW-0677">Repeat</keyword>
<dbReference type="GO" id="GO:0016740">
    <property type="term" value="F:transferase activity"/>
    <property type="evidence" value="ECO:0007669"/>
    <property type="project" value="UniProtKB-KW"/>
</dbReference>
<evidence type="ECO:0000256" key="13">
    <source>
        <dbReference type="ARBA" id="ARBA00022813"/>
    </source>
</evidence>
<dbReference type="InterPro" id="IPR050557">
    <property type="entry name" value="RTX_toxin/Mannuronan_C5-epim"/>
</dbReference>
<evidence type="ECO:0000256" key="16">
    <source>
        <dbReference type="ARBA" id="ARBA00023026"/>
    </source>
</evidence>
<evidence type="ECO:0000313" key="22">
    <source>
        <dbReference type="EMBL" id="TDH13383.1"/>
    </source>
</evidence>
<dbReference type="GO" id="GO:0005509">
    <property type="term" value="F:calcium ion binding"/>
    <property type="evidence" value="ECO:0007669"/>
    <property type="project" value="InterPro"/>
</dbReference>
<dbReference type="GO" id="GO:0090729">
    <property type="term" value="F:toxin activity"/>
    <property type="evidence" value="ECO:0007669"/>
    <property type="project" value="UniProtKB-KW"/>
</dbReference>
<dbReference type="PROSITE" id="PS51771">
    <property type="entry name" value="CGT_MARTX_CPD"/>
    <property type="match status" value="1"/>
</dbReference>
<dbReference type="GO" id="GO:0008289">
    <property type="term" value="F:lipid binding"/>
    <property type="evidence" value="ECO:0007669"/>
    <property type="project" value="UniProtKB-KW"/>
</dbReference>
<evidence type="ECO:0000256" key="17">
    <source>
        <dbReference type="ARBA" id="ARBA00023121"/>
    </source>
</evidence>
<keyword evidence="11" id="KW-0378">Hydrolase</keyword>
<dbReference type="InterPro" id="IPR011049">
    <property type="entry name" value="Serralysin-like_metalloprot_C"/>
</dbReference>
<evidence type="ECO:0000256" key="4">
    <source>
        <dbReference type="ARBA" id="ARBA00004613"/>
    </source>
</evidence>
<evidence type="ECO:0000313" key="23">
    <source>
        <dbReference type="Proteomes" id="UP000295070"/>
    </source>
</evidence>
<dbReference type="InterPro" id="IPR001343">
    <property type="entry name" value="Hemolysn_Ca-bd"/>
</dbReference>
<organism evidence="22 23">
    <name type="scientific">Perca flavescens</name>
    <name type="common">American yellow perch</name>
    <name type="synonym">Morone flavescens</name>
    <dbReference type="NCBI Taxonomy" id="8167"/>
    <lineage>
        <taxon>Eukaryota</taxon>
        <taxon>Metazoa</taxon>
        <taxon>Chordata</taxon>
        <taxon>Craniata</taxon>
        <taxon>Vertebrata</taxon>
        <taxon>Euteleostomi</taxon>
        <taxon>Actinopterygii</taxon>
        <taxon>Neopterygii</taxon>
        <taxon>Teleostei</taxon>
        <taxon>Neoteleostei</taxon>
        <taxon>Acanthomorphata</taxon>
        <taxon>Eupercaria</taxon>
        <taxon>Perciformes</taxon>
        <taxon>Percoidei</taxon>
        <taxon>Percidae</taxon>
        <taxon>Percinae</taxon>
        <taxon>Perca</taxon>
    </lineage>
</organism>
<dbReference type="GO" id="GO:0008234">
    <property type="term" value="F:cysteine-type peptidase activity"/>
    <property type="evidence" value="ECO:0007669"/>
    <property type="project" value="UniProtKB-KW"/>
</dbReference>
<evidence type="ECO:0000256" key="20">
    <source>
        <dbReference type="SAM" id="SignalP"/>
    </source>
</evidence>
<evidence type="ECO:0000256" key="2">
    <source>
        <dbReference type="ARBA" id="ARBA00004340"/>
    </source>
</evidence>
<keyword evidence="17" id="KW-0446">Lipid-binding</keyword>
<keyword evidence="7" id="KW-0645">Protease</keyword>
<evidence type="ECO:0000256" key="15">
    <source>
        <dbReference type="ARBA" id="ARBA00022870"/>
    </source>
</evidence>
<dbReference type="GO" id="GO:0006508">
    <property type="term" value="P:proteolysis"/>
    <property type="evidence" value="ECO:0007669"/>
    <property type="project" value="UniProtKB-KW"/>
</dbReference>
<keyword evidence="14" id="KW-0460">Magnesium</keyword>
<dbReference type="InterPro" id="IPR018511">
    <property type="entry name" value="Hemolysin-typ_Ca-bd_CS"/>
</dbReference>
<evidence type="ECO:0000256" key="19">
    <source>
        <dbReference type="SAM" id="MobiDB-lite"/>
    </source>
</evidence>
<evidence type="ECO:0000256" key="12">
    <source>
        <dbReference type="ARBA" id="ARBA00022807"/>
    </source>
</evidence>
<comment type="cofactor">
    <cofactor evidence="1">
        <name>Mg(2+)</name>
        <dbReference type="ChEBI" id="CHEBI:18420"/>
    </cofactor>
</comment>
<reference evidence="22 23" key="1">
    <citation type="submission" date="2019-01" db="EMBL/GenBank/DDBJ databases">
        <title>A chromosome-scale genome assembly of the yellow perch, Perca flavescens.</title>
        <authorList>
            <person name="Feron R."/>
            <person name="Morvezen R."/>
            <person name="Bestin A."/>
            <person name="Haffray P."/>
            <person name="Klopp C."/>
            <person name="Zahm M."/>
            <person name="Cabau C."/>
            <person name="Roques C."/>
            <person name="Donnadieu C."/>
            <person name="Bouchez O."/>
            <person name="Christie M."/>
            <person name="Larson W."/>
            <person name="Guiguen Y."/>
        </authorList>
    </citation>
    <scope>NUCLEOTIDE SEQUENCE [LARGE SCALE GENOMIC DNA]</scope>
    <source>
        <strain evidence="22">YP-PL-M2</strain>
        <tissue evidence="22">Blood</tissue>
    </source>
</reference>
<evidence type="ECO:0000256" key="9">
    <source>
        <dbReference type="ARBA" id="ARBA00022723"/>
    </source>
</evidence>
<comment type="caution">
    <text evidence="22">The sequence shown here is derived from an EMBL/GenBank/DDBJ whole genome shotgun (WGS) entry which is preliminary data.</text>
</comment>
<evidence type="ECO:0000256" key="5">
    <source>
        <dbReference type="ARBA" id="ARBA00022525"/>
    </source>
</evidence>
<feature type="domain" description="Peptidase C80" evidence="21">
    <location>
        <begin position="276"/>
        <end position="455"/>
    </location>
</feature>
<keyword evidence="18" id="KW-0472">Membrane</keyword>
<keyword evidence="12" id="KW-0788">Thiol protease</keyword>
<dbReference type="Proteomes" id="UP000295070">
    <property type="component" value="Chromosome 5"/>
</dbReference>
<dbReference type="EMBL" id="SCKG01000005">
    <property type="protein sequence ID" value="TDH13383.1"/>
    <property type="molecule type" value="Genomic_DNA"/>
</dbReference>
<dbReference type="InterPro" id="IPR020974">
    <property type="entry name" value="CPD_dom"/>
</dbReference>
<feature type="chain" id="PRO_5019857359" description="Peptidase C80 domain-containing protein" evidence="20">
    <location>
        <begin position="23"/>
        <end position="2182"/>
    </location>
</feature>
<dbReference type="PANTHER" id="PTHR38340:SF1">
    <property type="entry name" value="S-LAYER PROTEIN"/>
    <property type="match status" value="1"/>
</dbReference>
<evidence type="ECO:0000256" key="8">
    <source>
        <dbReference type="ARBA" id="ARBA00022679"/>
    </source>
</evidence>
<feature type="signal peptide" evidence="20">
    <location>
        <begin position="1"/>
        <end position="22"/>
    </location>
</feature>
<keyword evidence="6" id="KW-0800">Toxin</keyword>
<proteinExistence type="predicted"/>
<evidence type="ECO:0000256" key="3">
    <source>
        <dbReference type="ARBA" id="ARBA00004551"/>
    </source>
</evidence>
<dbReference type="InterPro" id="IPR038383">
    <property type="entry name" value="CPD_dom_sf"/>
</dbReference>
<feature type="region of interest" description="Disordered" evidence="19">
    <location>
        <begin position="661"/>
        <end position="681"/>
    </location>
</feature>
<sequence>MADWKKSWRLLILFSLLSLTELFEVRDEEWKELSPDIAALHQLRGLSKHMFHENIRNPPNHRDTTVHVARDELKSVSWEDIDQNPMTLLADLQENENFTASVIHKEQDFEGFLAAIDKQKTQDVLLSASEISHSYSKKLLVMTDKEKSTNDRVQQEYSMDPRYSVIVSKECLFNVSCVPEADSYTLVKIFGSVSEDGQTVSGLSGSSLAEMMLKPSLETVSVFSLDGNTTKDFQHNFIRVFTARGITAVLETTQENHQTYQVMNQLREVSGYQIPQRPVDHSTQYHHQQILILEDDPTVRTAATYLFEKHPTVSSVYVLDNNQRPVLIRGDSVPLTEDSRLVLVGHGRKDNSGEMRLGGYEVQEVSKIIQQTSRDSNKIKTISVVACDVGSDKTFIETLLKDLHDTAGINTELHIRDAVLQISHTGEKITQEITKDGEQWRHKDDSKKVVATLDRNGDVIIRSEPGSKGKEIFTTERNFLGEDIRNVIRHYAKTGEDDVTYLKVNDWILEVNPINLYVAPIGKKLDNNERVNEQNVKKCIEVQIGKERYADIRKGIKAEMGQNDPKEGYARYVEGIFCGEPTTPRLPLPAEAWCTTYFIASVISESARNFRTFPLILMALDMVQSTDNNIKANGLKFLWEEHSMARGRSWIDPSRRGLSGSADYEGSSKLQNQNPSTSEELRNDLKKLITSEVQLYDKWIGEKDPSQILNIAKKYEITEPNAVQDYQTFINTVGKSGSTASGALGGHNDGHVTSQDLKSASELEKSFKLESYYSRLSVLTAEQVHSQLKAKYGESLAGLQVQEGSARMENEEFVCHLLDGADAKPVEFRAKLSPESQRYSKAMSESIETAVHDMENHGSISSHQGSKYVEHAGHAVGTLGLMLGMKGAVRAFEQGEIKDGVVGSLQTAHGVTAMTSSVIAKQALSSEARMAKAVTSVMKSPAMKRFMSVIPIVGIGFGIYNLEEDLERGDALGYIDAALDGIIVGLDVIETVQPELVPFIVPINLALSVVRMGIDDIYMAIQNELNNLPKDAGVLEKLGAISLGFLKGIEHFGISVASFVYDWHYDEIEQGHRLVAQISDYNKYYKVTKQQDGTSAIDFSGGDSSWNGGGVHFCLADQGPSELCMDYFVSSDERFGKRCWQIDTQGSKDIILGLGESHQLEYTTLQKKILWFIPAGSVTVVSGYKAVPESRFGEYKGNRDSNRFFAIQKAEDEHVIEVMLNYYYRLYGEPGNDIFFLGPQRSYVEGCGGKDMYIIPKNGGKTTINNYDPSKALDTLHFSVDYSHISVSKSGNDVVLMYEGSHTVTIEGWFLGEPYRHMNMMSGDGVLFEISSVVVSSVQLVARGINLMFSSSGGNVDASQPLLSTVTNIFGSQYDDEIVGNGENNIIDGGGGDDWLMGGEGEDMYIGKVRKQSSVFITNYSKDNKTDLAIIEANLHTFKVEVLYDNVFLNASHDNTPIKVILGNWFRSAADRHLLVVTKDLITFTISDNKADCLDRRNLFTKCIKSSSIDYSSSPSPLLVDLQEDEAFSSVTEVRGSKFNDDIRGNKEPNVIVPGEGDDFIQGRGGEDWYVITPGQGVKTINNQSPDLALDILFLKEQYENIKCSCEGQSIIILVHGRKSVILQNWFDSKFHQHLQIKTSDGITAGLMTNRSSCDEDDLMFPVTVDYRNQKPEPLLLPITQETKYKSFRDGRCLFCLKGKVMVMSYQYSVKEMYGSSGFDVMVGNSNENLLDPYTGGALMFGGEGKDIYVIKQVYGNHLIIDNFAEDQSIDTVLVDMDYLHGSQVSLYSSTEDLEVTITSKGEQFKFTLLNYTTSSKYQHLEFQSSDGVNFKLKSLNSTGDVPFFQIEAFKVTLKQLQVDCRLDLNSQRNLSKVHTVQGCPSQSNDILGNDQDNALIGGWKDDALEGGAGDDTLIGGNGDDILIGGLGDDTLYGEDGNDTMMGDSGRDVFLPGPGADLVDGGPGRDTVVYRGDPDTGKGVYVNLLTGQGRYADAEGDVLKDVEIVIGTIYSDILVSGYESSLLKGSDGNDILVSTGGDYLVGGDGNDIYMLAFNHGSVTVDNCAKDNATDVLYMSSQSTPFDCQLLSDRVLLTFFGFNQTTVKITLQGWISDENECGHLKLVFRDQEVSVDRLLQECQLRLLEKCPLLLGFPFCKQAQKQQQEIWEQPETNVDSISMLADRV</sequence>
<evidence type="ECO:0000256" key="18">
    <source>
        <dbReference type="ARBA" id="ARBA00023136"/>
    </source>
</evidence>
<evidence type="ECO:0000256" key="11">
    <source>
        <dbReference type="ARBA" id="ARBA00022801"/>
    </source>
</evidence>
<dbReference type="GO" id="GO:0005576">
    <property type="term" value="C:extracellular region"/>
    <property type="evidence" value="ECO:0007669"/>
    <property type="project" value="UniProtKB-SubCell"/>
</dbReference>
<evidence type="ECO:0000259" key="21">
    <source>
        <dbReference type="PROSITE" id="PS51771"/>
    </source>
</evidence>
<dbReference type="GO" id="GO:0043657">
    <property type="term" value="C:host cell"/>
    <property type="evidence" value="ECO:0007669"/>
    <property type="project" value="UniProtKB-SubCell"/>
</dbReference>
<keyword evidence="23" id="KW-1185">Reference proteome</keyword>
<keyword evidence="9" id="KW-0479">Metal-binding</keyword>
<dbReference type="PRINTS" id="PR00313">
    <property type="entry name" value="CABNDNGRPT"/>
</dbReference>
<dbReference type="PROSITE" id="PS00330">
    <property type="entry name" value="HEMOLYSIN_CALCIUM"/>
    <property type="match status" value="1"/>
</dbReference>
<accession>A0A484DDN8</accession>
<keyword evidence="15" id="KW-1043">Host membrane</keyword>
<dbReference type="Gene3D" id="2.150.10.10">
    <property type="entry name" value="Serralysin-like metalloprotease, C-terminal"/>
    <property type="match status" value="4"/>
</dbReference>
<dbReference type="Gene3D" id="3.40.50.11050">
    <property type="match status" value="1"/>
</dbReference>
<name>A0A484DDN8_PERFV</name>
<evidence type="ECO:0000256" key="10">
    <source>
        <dbReference type="ARBA" id="ARBA00022737"/>
    </source>
</evidence>
<comment type="subcellular location">
    <subcellularLocation>
        <location evidence="2">Host cell</location>
    </subcellularLocation>
    <subcellularLocation>
        <location evidence="3">Host membrane</location>
    </subcellularLocation>
    <subcellularLocation>
        <location evidence="4">Secreted</location>
    </subcellularLocation>
</comment>
<dbReference type="CDD" id="cd20500">
    <property type="entry name" value="Peptidase_C80"/>
    <property type="match status" value="1"/>
</dbReference>